<dbReference type="GO" id="GO:0000049">
    <property type="term" value="F:tRNA binding"/>
    <property type="evidence" value="ECO:0007669"/>
    <property type="project" value="TreeGrafter"/>
</dbReference>
<feature type="binding site" evidence="9">
    <location>
        <position position="399"/>
    </location>
    <ligand>
        <name>Mg(2+)</name>
        <dbReference type="ChEBI" id="CHEBI:18420"/>
        <label>1</label>
    </ligand>
</feature>
<keyword evidence="9" id="KW-0963">Cytoplasm</keyword>
<comment type="cofactor">
    <cofactor evidence="9 10">
        <name>Mg(2+)</name>
        <dbReference type="ChEBI" id="CHEBI:18420"/>
    </cofactor>
    <text evidence="9 10">Binds 3 Mg(2+) ions per subunit.</text>
</comment>
<keyword evidence="4 9" id="KW-0547">Nucleotide-binding</keyword>
<sequence length="487" mass="55825">MELNEIIQQRIDKLSAFKEAGMRPYGQKFDKTCAVKDLLSSFEDGKDIVIAGRLMAKRKHGKVCFADLRDEGARIQLYVRKDDPLAEKDFELFNKLDIGDIVGIEGETFKTHTGEPTVKVKAFRLLAKSLRPLPEKWHGLKDVQIRYRQRYVDLIASPEVRDIFAMRSKIMSSMRSFLNSRGFLEVETPMMHLIPGGAAGRPFETHHNEYDMDLFLRIAPELYLKRLIVGGFEKIYEINRSFRNEGVSTRHNPEFTMLELYAAYCNYEDMMKITEEIFAHVAQEVLGKLEIEYQGQKINLTPPWPRRSFAQAVKEHFDINPEDETAVMVQKLRAKGRPVEDRLSRSQVVRLVEEILTADAPTQPVFFTDYFSILCPLAKNKPENPLISERFELYMAGMEVANAYSELNDPIEQKQRLQEELKEEAGSGQRCLDEDFVEALEYGMPPTGGLGIGIDRLCMLFLNQPSIRDVILFPLLRPEKGTEGAEG</sequence>
<dbReference type="GO" id="GO:0004824">
    <property type="term" value="F:lysine-tRNA ligase activity"/>
    <property type="evidence" value="ECO:0007669"/>
    <property type="project" value="UniProtKB-UniRule"/>
</dbReference>
<protein>
    <recommendedName>
        <fullName evidence="9">Lysine--tRNA ligase</fullName>
        <ecNumber evidence="9">6.1.1.6</ecNumber>
    </recommendedName>
    <alternativeName>
        <fullName evidence="9">Lysyl-tRNA synthetase</fullName>
        <shortName evidence="9">LysRS</shortName>
    </alternativeName>
</protein>
<dbReference type="KEGG" id="vai:BU251_06215"/>
<dbReference type="InterPro" id="IPR045864">
    <property type="entry name" value="aa-tRNA-synth_II/BPL/LPL"/>
</dbReference>
<dbReference type="Pfam" id="PF00152">
    <property type="entry name" value="tRNA-synt_2"/>
    <property type="match status" value="1"/>
</dbReference>
<reference evidence="12 13" key="1">
    <citation type="submission" date="2017-01" db="EMBL/GenBank/DDBJ databases">
        <title>First insights into the biology of 'candidatus Vampirococcus archaeovorus'.</title>
        <authorList>
            <person name="Kizina J."/>
            <person name="Jordan S."/>
            <person name="Stueber K."/>
            <person name="Reinhardt R."/>
            <person name="Harder J."/>
        </authorList>
    </citation>
    <scope>NUCLEOTIDE SEQUENCE [LARGE SCALE GENOMIC DNA]</scope>
    <source>
        <strain evidence="12 13">LiM</strain>
    </source>
</reference>
<evidence type="ECO:0000256" key="7">
    <source>
        <dbReference type="ARBA" id="ARBA00023146"/>
    </source>
</evidence>
<gene>
    <name evidence="9" type="primary">lysS</name>
    <name evidence="12" type="ORF">BU251_06215</name>
</gene>
<comment type="similarity">
    <text evidence="1 9">Belongs to the class-II aminoacyl-tRNA synthetase family.</text>
</comment>
<dbReference type="SUPFAM" id="SSF55681">
    <property type="entry name" value="Class II aaRS and biotin synthetases"/>
    <property type="match status" value="1"/>
</dbReference>
<keyword evidence="3 9" id="KW-0479">Metal-binding</keyword>
<evidence type="ECO:0000256" key="9">
    <source>
        <dbReference type="HAMAP-Rule" id="MF_00252"/>
    </source>
</evidence>
<evidence type="ECO:0000256" key="2">
    <source>
        <dbReference type="ARBA" id="ARBA00022598"/>
    </source>
</evidence>
<dbReference type="GO" id="GO:0005524">
    <property type="term" value="F:ATP binding"/>
    <property type="evidence" value="ECO:0007669"/>
    <property type="project" value="UniProtKB-UniRule"/>
</dbReference>
<dbReference type="Gene3D" id="3.30.930.10">
    <property type="entry name" value="Bira Bifunctional Protein, Domain 2"/>
    <property type="match status" value="1"/>
</dbReference>
<evidence type="ECO:0000256" key="8">
    <source>
        <dbReference type="ARBA" id="ARBA00048573"/>
    </source>
</evidence>
<dbReference type="GO" id="GO:0005829">
    <property type="term" value="C:cytosol"/>
    <property type="evidence" value="ECO:0007669"/>
    <property type="project" value="TreeGrafter"/>
</dbReference>
<keyword evidence="7 9" id="KW-0030">Aminoacyl-tRNA synthetase</keyword>
<dbReference type="Gene3D" id="2.40.50.140">
    <property type="entry name" value="Nucleic acid-binding proteins"/>
    <property type="match status" value="1"/>
</dbReference>
<dbReference type="InterPro" id="IPR044136">
    <property type="entry name" value="Lys-tRNA-ligase_II_N"/>
</dbReference>
<keyword evidence="5 9" id="KW-0067">ATP-binding</keyword>
<feature type="domain" description="Aminoacyl-transfer RNA synthetases class-II family profile" evidence="11">
    <location>
        <begin position="164"/>
        <end position="478"/>
    </location>
</feature>
<evidence type="ECO:0000259" key="11">
    <source>
        <dbReference type="PROSITE" id="PS50862"/>
    </source>
</evidence>
<dbReference type="InterPro" id="IPR018149">
    <property type="entry name" value="Lys-tRNA-synth_II_C"/>
</dbReference>
<dbReference type="NCBIfam" id="TIGR00499">
    <property type="entry name" value="lysS_bact"/>
    <property type="match status" value="1"/>
</dbReference>
<dbReference type="OrthoDB" id="9802326at2"/>
<accession>A0A410P5E2</accession>
<evidence type="ECO:0000256" key="4">
    <source>
        <dbReference type="ARBA" id="ARBA00022741"/>
    </source>
</evidence>
<feature type="binding site" evidence="9">
    <location>
        <position position="392"/>
    </location>
    <ligand>
        <name>Mg(2+)</name>
        <dbReference type="ChEBI" id="CHEBI:18420"/>
        <label>1</label>
    </ligand>
</feature>
<dbReference type="PROSITE" id="PS50862">
    <property type="entry name" value="AA_TRNA_LIGASE_II"/>
    <property type="match status" value="1"/>
</dbReference>
<dbReference type="GO" id="GO:0000287">
    <property type="term" value="F:magnesium ion binding"/>
    <property type="evidence" value="ECO:0007669"/>
    <property type="project" value="UniProtKB-UniRule"/>
</dbReference>
<dbReference type="EC" id="6.1.1.6" evidence="9"/>
<name>A0A410P5E2_VELA1</name>
<proteinExistence type="inferred from homology"/>
<comment type="subunit">
    <text evidence="9">Homodimer.</text>
</comment>
<keyword evidence="2 9" id="KW-0436">Ligase</keyword>
<dbReference type="EMBL" id="CP019384">
    <property type="protein sequence ID" value="QAT17350.1"/>
    <property type="molecule type" value="Genomic_DNA"/>
</dbReference>
<evidence type="ECO:0000313" key="12">
    <source>
        <dbReference type="EMBL" id="QAT17350.1"/>
    </source>
</evidence>
<feature type="binding site" evidence="9">
    <location>
        <position position="399"/>
    </location>
    <ligand>
        <name>Mg(2+)</name>
        <dbReference type="ChEBI" id="CHEBI:18420"/>
        <label>2</label>
    </ligand>
</feature>
<dbReference type="SUPFAM" id="SSF50249">
    <property type="entry name" value="Nucleic acid-binding proteins"/>
    <property type="match status" value="1"/>
</dbReference>
<dbReference type="CDD" id="cd04322">
    <property type="entry name" value="LysRS_N"/>
    <property type="match status" value="1"/>
</dbReference>
<dbReference type="InterPro" id="IPR002313">
    <property type="entry name" value="Lys-tRNA-ligase_II"/>
</dbReference>
<dbReference type="HAMAP" id="MF_00252">
    <property type="entry name" value="Lys_tRNA_synth_class2"/>
    <property type="match status" value="1"/>
</dbReference>
<evidence type="ECO:0000256" key="10">
    <source>
        <dbReference type="RuleBase" id="RU000336"/>
    </source>
</evidence>
<keyword evidence="13" id="KW-1185">Reference proteome</keyword>
<dbReference type="PANTHER" id="PTHR42918:SF15">
    <property type="entry name" value="LYSINE--TRNA LIGASE, CHLOROPLASTIC_MITOCHONDRIAL"/>
    <property type="match status" value="1"/>
</dbReference>
<dbReference type="Pfam" id="PF01336">
    <property type="entry name" value="tRNA_anti-codon"/>
    <property type="match status" value="1"/>
</dbReference>
<dbReference type="InterPro" id="IPR006195">
    <property type="entry name" value="aa-tRNA-synth_II"/>
</dbReference>
<dbReference type="InterPro" id="IPR004364">
    <property type="entry name" value="Aa-tRNA-synt_II"/>
</dbReference>
<dbReference type="GO" id="GO:0006430">
    <property type="term" value="P:lysyl-tRNA aminoacylation"/>
    <property type="evidence" value="ECO:0007669"/>
    <property type="project" value="UniProtKB-UniRule"/>
</dbReference>
<keyword evidence="9 10" id="KW-0460">Magnesium</keyword>
<evidence type="ECO:0000256" key="1">
    <source>
        <dbReference type="ARBA" id="ARBA00008226"/>
    </source>
</evidence>
<dbReference type="InterPro" id="IPR004365">
    <property type="entry name" value="NA-bd_OB_tRNA"/>
</dbReference>
<organism evidence="12 13">
    <name type="scientific">Velamenicoccus archaeovorus</name>
    <dbReference type="NCBI Taxonomy" id="1930593"/>
    <lineage>
        <taxon>Bacteria</taxon>
        <taxon>Pseudomonadati</taxon>
        <taxon>Candidatus Omnitrophota</taxon>
        <taxon>Candidatus Velamenicoccus</taxon>
    </lineage>
</organism>
<comment type="subcellular location">
    <subcellularLocation>
        <location evidence="9">Cytoplasm</location>
    </subcellularLocation>
</comment>
<evidence type="ECO:0000313" key="13">
    <source>
        <dbReference type="Proteomes" id="UP000287243"/>
    </source>
</evidence>
<dbReference type="InterPro" id="IPR012340">
    <property type="entry name" value="NA-bd_OB-fold"/>
</dbReference>
<comment type="catalytic activity">
    <reaction evidence="8 9 10">
        <text>tRNA(Lys) + L-lysine + ATP = L-lysyl-tRNA(Lys) + AMP + diphosphate</text>
        <dbReference type="Rhea" id="RHEA:20792"/>
        <dbReference type="Rhea" id="RHEA-COMP:9696"/>
        <dbReference type="Rhea" id="RHEA-COMP:9697"/>
        <dbReference type="ChEBI" id="CHEBI:30616"/>
        <dbReference type="ChEBI" id="CHEBI:32551"/>
        <dbReference type="ChEBI" id="CHEBI:33019"/>
        <dbReference type="ChEBI" id="CHEBI:78442"/>
        <dbReference type="ChEBI" id="CHEBI:78529"/>
        <dbReference type="ChEBI" id="CHEBI:456215"/>
        <dbReference type="EC" id="6.1.1.6"/>
    </reaction>
</comment>
<evidence type="ECO:0000256" key="5">
    <source>
        <dbReference type="ARBA" id="ARBA00022840"/>
    </source>
</evidence>
<dbReference type="CDD" id="cd00775">
    <property type="entry name" value="LysRS_core"/>
    <property type="match status" value="1"/>
</dbReference>
<dbReference type="Proteomes" id="UP000287243">
    <property type="component" value="Chromosome"/>
</dbReference>
<dbReference type="RefSeq" id="WP_128700170.1">
    <property type="nucleotide sequence ID" value="NZ_CP019384.1"/>
</dbReference>
<evidence type="ECO:0000256" key="6">
    <source>
        <dbReference type="ARBA" id="ARBA00022917"/>
    </source>
</evidence>
<dbReference type="PANTHER" id="PTHR42918">
    <property type="entry name" value="LYSYL-TRNA SYNTHETASE"/>
    <property type="match status" value="1"/>
</dbReference>
<dbReference type="PRINTS" id="PR00982">
    <property type="entry name" value="TRNASYNTHLYS"/>
</dbReference>
<dbReference type="FunFam" id="2.40.50.140:FF:000024">
    <property type="entry name" value="Lysine--tRNA ligase"/>
    <property type="match status" value="1"/>
</dbReference>
<dbReference type="NCBIfam" id="NF001756">
    <property type="entry name" value="PRK00484.1"/>
    <property type="match status" value="1"/>
</dbReference>
<keyword evidence="6 9" id="KW-0648">Protein biosynthesis</keyword>
<dbReference type="AlphaFoldDB" id="A0A410P5E2"/>
<evidence type="ECO:0000256" key="3">
    <source>
        <dbReference type="ARBA" id="ARBA00022723"/>
    </source>
</evidence>